<feature type="domain" description="Zn(2)-C6 fungal-type" evidence="2">
    <location>
        <begin position="13"/>
        <end position="42"/>
    </location>
</feature>
<sequence>MPSRHGHSKSRHGCTLCKQRRVKCDELIPCQNCVRRKEECSLFQDHITDPTPWPRCQVQLSCPNDINTTFLSHILTEPSVEKQPDEATWGEDLFLMGHFTSSTAYTISSRTEVRQLWQSVVPEEAVTYPFLAHGMLALSAMHLASLRPSQRSRYEQCCRQHQDEAIPGYRRAIQNIMPEASGPVFAMAMSLVALLGLATISDNALHREDTASKSQPTFIDVMSIFTIIRGLGAILTDGTPLWHNIINSRYRVAMTGHPAKDSQDFELPGNVEL</sequence>
<dbReference type="SUPFAM" id="SSF57701">
    <property type="entry name" value="Zn2/Cys6 DNA-binding domain"/>
    <property type="match status" value="1"/>
</dbReference>
<dbReference type="Gene3D" id="4.10.240.10">
    <property type="entry name" value="Zn(2)-C6 fungal-type DNA-binding domain"/>
    <property type="match status" value="1"/>
</dbReference>
<proteinExistence type="predicted"/>
<dbReference type="Pfam" id="PF00172">
    <property type="entry name" value="Zn_clus"/>
    <property type="match status" value="1"/>
</dbReference>
<dbReference type="PROSITE" id="PS50048">
    <property type="entry name" value="ZN2_CY6_FUNGAL_2"/>
    <property type="match status" value="1"/>
</dbReference>
<dbReference type="GO" id="GO:0001228">
    <property type="term" value="F:DNA-binding transcription activator activity, RNA polymerase II-specific"/>
    <property type="evidence" value="ECO:0007669"/>
    <property type="project" value="TreeGrafter"/>
</dbReference>
<evidence type="ECO:0000313" key="4">
    <source>
        <dbReference type="Proteomes" id="UP000236664"/>
    </source>
</evidence>
<keyword evidence="1" id="KW-0539">Nucleus</keyword>
<dbReference type="InterPro" id="IPR053157">
    <property type="entry name" value="Sterol_Uptake_Regulator"/>
</dbReference>
<dbReference type="InterPro" id="IPR001138">
    <property type="entry name" value="Zn2Cys6_DnaBD"/>
</dbReference>
<comment type="caution">
    <text evidence="3">The sequence shown here is derived from an EMBL/GenBank/DDBJ whole genome shotgun (WGS) entry which is preliminary data.</text>
</comment>
<evidence type="ECO:0000313" key="3">
    <source>
        <dbReference type="EMBL" id="PNP60891.1"/>
    </source>
</evidence>
<organism evidence="3 4">
    <name type="scientific">Gibberella nygamai</name>
    <name type="common">Bean root rot disease fungus</name>
    <name type="synonym">Fusarium nygamai</name>
    <dbReference type="NCBI Taxonomy" id="42673"/>
    <lineage>
        <taxon>Eukaryota</taxon>
        <taxon>Fungi</taxon>
        <taxon>Dikarya</taxon>
        <taxon>Ascomycota</taxon>
        <taxon>Pezizomycotina</taxon>
        <taxon>Sordariomycetes</taxon>
        <taxon>Hypocreomycetidae</taxon>
        <taxon>Hypocreales</taxon>
        <taxon>Nectriaceae</taxon>
        <taxon>Fusarium</taxon>
        <taxon>Fusarium fujikuroi species complex</taxon>
    </lineage>
</organism>
<dbReference type="PANTHER" id="PTHR47784">
    <property type="entry name" value="STEROL UPTAKE CONTROL PROTEIN 2"/>
    <property type="match status" value="1"/>
</dbReference>
<dbReference type="InterPro" id="IPR036864">
    <property type="entry name" value="Zn2-C6_fun-type_DNA-bd_sf"/>
</dbReference>
<dbReference type="GO" id="GO:0008270">
    <property type="term" value="F:zinc ion binding"/>
    <property type="evidence" value="ECO:0007669"/>
    <property type="project" value="InterPro"/>
</dbReference>
<dbReference type="AlphaFoldDB" id="A0A2K0USY9"/>
<dbReference type="PANTHER" id="PTHR47784:SF5">
    <property type="entry name" value="STEROL UPTAKE CONTROL PROTEIN 2"/>
    <property type="match status" value="1"/>
</dbReference>
<evidence type="ECO:0000259" key="2">
    <source>
        <dbReference type="PROSITE" id="PS50048"/>
    </source>
</evidence>
<dbReference type="SMART" id="SM00066">
    <property type="entry name" value="GAL4"/>
    <property type="match status" value="1"/>
</dbReference>
<dbReference type="PROSITE" id="PS00463">
    <property type="entry name" value="ZN2_CY6_FUNGAL_1"/>
    <property type="match status" value="1"/>
</dbReference>
<reference evidence="3 4" key="1">
    <citation type="submission" date="2017-06" db="EMBL/GenBank/DDBJ databases">
        <title>Genome of Fusarium nygamai isolate CS10214.</title>
        <authorList>
            <person name="Gardiner D.M."/>
            <person name="Obanor F."/>
            <person name="Kazan K."/>
        </authorList>
    </citation>
    <scope>NUCLEOTIDE SEQUENCE [LARGE SCALE GENOMIC DNA]</scope>
    <source>
        <strain evidence="3 4">CS10214</strain>
    </source>
</reference>
<accession>A0A2K0USY9</accession>
<evidence type="ECO:0000256" key="1">
    <source>
        <dbReference type="ARBA" id="ARBA00023242"/>
    </source>
</evidence>
<dbReference type="CDD" id="cd00067">
    <property type="entry name" value="GAL4"/>
    <property type="match status" value="1"/>
</dbReference>
<keyword evidence="4" id="KW-1185">Reference proteome</keyword>
<dbReference type="OrthoDB" id="3546279at2759"/>
<dbReference type="Pfam" id="PF11951">
    <property type="entry name" value="Fungal_trans_2"/>
    <property type="match status" value="1"/>
</dbReference>
<dbReference type="Proteomes" id="UP000236664">
    <property type="component" value="Unassembled WGS sequence"/>
</dbReference>
<name>A0A2K0USY9_GIBNY</name>
<protein>
    <recommendedName>
        <fullName evidence="2">Zn(2)-C6 fungal-type domain-containing protein</fullName>
    </recommendedName>
</protein>
<dbReference type="EMBL" id="MTQA01000334">
    <property type="protein sequence ID" value="PNP60891.1"/>
    <property type="molecule type" value="Genomic_DNA"/>
</dbReference>
<gene>
    <name evidence="3" type="ORF">FNYG_14378</name>
</gene>
<dbReference type="InterPro" id="IPR021858">
    <property type="entry name" value="Fun_TF"/>
</dbReference>